<dbReference type="Proteomes" id="UP001595851">
    <property type="component" value="Unassembled WGS sequence"/>
</dbReference>
<accession>A0ABV8FWT1</accession>
<sequence>MRSRAWAVLPAVVAACLLAAQPATAQAPVKFHADSGDQCQRGVTEGTLEWVEGPVVRPAVRVAGDLTDGGVNSPCAIDDMYSRASFSAYNGTTLVDTETVKADDGTVPVALSLSDATGVAAIDRVVVQVCRFSNTPIGLSYCGPVSEYKR</sequence>
<evidence type="ECO:0008006" key="4">
    <source>
        <dbReference type="Google" id="ProtNLM"/>
    </source>
</evidence>
<evidence type="ECO:0000256" key="1">
    <source>
        <dbReference type="SAM" id="SignalP"/>
    </source>
</evidence>
<organism evidence="2 3">
    <name type="scientific">Nonomuraea purpurea</name>
    <dbReference type="NCBI Taxonomy" id="1849276"/>
    <lineage>
        <taxon>Bacteria</taxon>
        <taxon>Bacillati</taxon>
        <taxon>Actinomycetota</taxon>
        <taxon>Actinomycetes</taxon>
        <taxon>Streptosporangiales</taxon>
        <taxon>Streptosporangiaceae</taxon>
        <taxon>Nonomuraea</taxon>
    </lineage>
</organism>
<evidence type="ECO:0000313" key="2">
    <source>
        <dbReference type="EMBL" id="MFC4006215.1"/>
    </source>
</evidence>
<name>A0ABV8FWT1_9ACTN</name>
<dbReference type="EMBL" id="JBHSBI010000001">
    <property type="protein sequence ID" value="MFC4006215.1"/>
    <property type="molecule type" value="Genomic_DNA"/>
</dbReference>
<comment type="caution">
    <text evidence="2">The sequence shown here is derived from an EMBL/GenBank/DDBJ whole genome shotgun (WGS) entry which is preliminary data.</text>
</comment>
<evidence type="ECO:0000313" key="3">
    <source>
        <dbReference type="Proteomes" id="UP001595851"/>
    </source>
</evidence>
<dbReference type="RefSeq" id="WP_379526370.1">
    <property type="nucleotide sequence ID" value="NZ_JBHSBI010000001.1"/>
</dbReference>
<proteinExistence type="predicted"/>
<reference evidence="3" key="1">
    <citation type="journal article" date="2019" name="Int. J. Syst. Evol. Microbiol.">
        <title>The Global Catalogue of Microorganisms (GCM) 10K type strain sequencing project: providing services to taxonomists for standard genome sequencing and annotation.</title>
        <authorList>
            <consortium name="The Broad Institute Genomics Platform"/>
            <consortium name="The Broad Institute Genome Sequencing Center for Infectious Disease"/>
            <person name="Wu L."/>
            <person name="Ma J."/>
        </authorList>
    </citation>
    <scope>NUCLEOTIDE SEQUENCE [LARGE SCALE GENOMIC DNA]</scope>
    <source>
        <strain evidence="3">TBRC 1276</strain>
    </source>
</reference>
<dbReference type="PROSITE" id="PS51257">
    <property type="entry name" value="PROKAR_LIPOPROTEIN"/>
    <property type="match status" value="1"/>
</dbReference>
<keyword evidence="3" id="KW-1185">Reference proteome</keyword>
<keyword evidence="1" id="KW-0732">Signal</keyword>
<protein>
    <recommendedName>
        <fullName evidence="4">Secreted protein</fullName>
    </recommendedName>
</protein>
<feature type="chain" id="PRO_5045652543" description="Secreted protein" evidence="1">
    <location>
        <begin position="26"/>
        <end position="150"/>
    </location>
</feature>
<feature type="signal peptide" evidence="1">
    <location>
        <begin position="1"/>
        <end position="25"/>
    </location>
</feature>
<gene>
    <name evidence="2" type="ORF">ACFOY2_03205</name>
</gene>